<keyword evidence="4 8" id="KW-0808">Transferase</keyword>
<keyword evidence="7" id="KW-0812">Transmembrane</keyword>
<evidence type="ECO:0000256" key="6">
    <source>
        <dbReference type="ARBA" id="ARBA00023315"/>
    </source>
</evidence>
<dbReference type="Pfam" id="PF03279">
    <property type="entry name" value="Lip_A_acyltrans"/>
    <property type="match status" value="1"/>
</dbReference>
<dbReference type="CDD" id="cd07984">
    <property type="entry name" value="LPLAT_LABLAT-like"/>
    <property type="match status" value="1"/>
</dbReference>
<feature type="transmembrane region" description="Helical" evidence="7">
    <location>
        <begin position="12"/>
        <end position="45"/>
    </location>
</feature>
<keyword evidence="6 8" id="KW-0012">Acyltransferase</keyword>
<evidence type="ECO:0000313" key="8">
    <source>
        <dbReference type="EMBL" id="VAW79846.1"/>
    </source>
</evidence>
<dbReference type="EC" id="2.3.1.-" evidence="8"/>
<keyword evidence="2" id="KW-1003">Cell membrane</keyword>
<evidence type="ECO:0000256" key="1">
    <source>
        <dbReference type="ARBA" id="ARBA00004533"/>
    </source>
</evidence>
<protein>
    <submittedName>
        <fullName evidence="8">Lipid A biosynthesis lauroyl acyltransferase</fullName>
        <ecNumber evidence="8">2.3.1.-</ecNumber>
    </submittedName>
</protein>
<keyword evidence="7" id="KW-1133">Transmembrane helix</keyword>
<reference evidence="8" key="1">
    <citation type="submission" date="2018-06" db="EMBL/GenBank/DDBJ databases">
        <authorList>
            <person name="Zhirakovskaya E."/>
        </authorList>
    </citation>
    <scope>NUCLEOTIDE SEQUENCE</scope>
</reference>
<sequence length="314" mass="35567">MAKNKEKKSFQIAGLMVSVIARFCSFLPLRAAHAIGSGLGLLFYYLPNKTKRITLFNIQHCFTDHCSSEHQQLLKKTLKETGKTLTEMGAMWYWSNKKLLKHTHFEGEELLNNTIEPSKKAAIILCPHLGCWEIVNLAICSKTHLTSLYRPQRIKMLDRIMLAARQRSGGTLVPTSNSGVRSLYKALQSQQLVGLLPDQDPGEGKGIYAPFFGIPTNTMSLAGRLITQTKPQVLLVYGVRLTKGRGYKVIIKQAPEQILIADQDRIAMIINNLIETSVREIPEQYQWTYKRFKYQPDGSNFYADMDTSNQRGRS</sequence>
<dbReference type="GO" id="GO:0005886">
    <property type="term" value="C:plasma membrane"/>
    <property type="evidence" value="ECO:0007669"/>
    <property type="project" value="UniProtKB-SubCell"/>
</dbReference>
<keyword evidence="5 7" id="KW-0472">Membrane</keyword>
<dbReference type="AlphaFoldDB" id="A0A3B0ZGM6"/>
<evidence type="ECO:0000256" key="4">
    <source>
        <dbReference type="ARBA" id="ARBA00022679"/>
    </source>
</evidence>
<name>A0A3B0ZGM6_9ZZZZ</name>
<dbReference type="PANTHER" id="PTHR30606">
    <property type="entry name" value="LIPID A BIOSYNTHESIS LAUROYL ACYLTRANSFERASE"/>
    <property type="match status" value="1"/>
</dbReference>
<keyword evidence="3" id="KW-0997">Cell inner membrane</keyword>
<accession>A0A3B0ZGM6</accession>
<evidence type="ECO:0000256" key="7">
    <source>
        <dbReference type="SAM" id="Phobius"/>
    </source>
</evidence>
<evidence type="ECO:0000256" key="3">
    <source>
        <dbReference type="ARBA" id="ARBA00022519"/>
    </source>
</evidence>
<dbReference type="GO" id="GO:1901137">
    <property type="term" value="P:carbohydrate derivative biosynthetic process"/>
    <property type="evidence" value="ECO:0007669"/>
    <property type="project" value="UniProtKB-ARBA"/>
</dbReference>
<dbReference type="PANTHER" id="PTHR30606:SF10">
    <property type="entry name" value="PHOSPHATIDYLINOSITOL MANNOSIDE ACYLTRANSFERASE"/>
    <property type="match status" value="1"/>
</dbReference>
<proteinExistence type="predicted"/>
<evidence type="ECO:0000256" key="2">
    <source>
        <dbReference type="ARBA" id="ARBA00022475"/>
    </source>
</evidence>
<dbReference type="GO" id="GO:0016746">
    <property type="term" value="F:acyltransferase activity"/>
    <property type="evidence" value="ECO:0007669"/>
    <property type="project" value="UniProtKB-KW"/>
</dbReference>
<organism evidence="8">
    <name type="scientific">hydrothermal vent metagenome</name>
    <dbReference type="NCBI Taxonomy" id="652676"/>
    <lineage>
        <taxon>unclassified sequences</taxon>
        <taxon>metagenomes</taxon>
        <taxon>ecological metagenomes</taxon>
    </lineage>
</organism>
<dbReference type="InterPro" id="IPR004960">
    <property type="entry name" value="LipA_acyltrans"/>
</dbReference>
<comment type="subcellular location">
    <subcellularLocation>
        <location evidence="1">Cell inner membrane</location>
    </subcellularLocation>
</comment>
<gene>
    <name evidence="8" type="ORF">MNBD_GAMMA12-3133</name>
</gene>
<dbReference type="PIRSF" id="PIRSF026649">
    <property type="entry name" value="MsbB"/>
    <property type="match status" value="1"/>
</dbReference>
<evidence type="ECO:0000256" key="5">
    <source>
        <dbReference type="ARBA" id="ARBA00023136"/>
    </source>
</evidence>
<dbReference type="EMBL" id="UOFL01000183">
    <property type="protein sequence ID" value="VAW79846.1"/>
    <property type="molecule type" value="Genomic_DNA"/>
</dbReference>
<dbReference type="GO" id="GO:0008610">
    <property type="term" value="P:lipid biosynthetic process"/>
    <property type="evidence" value="ECO:0007669"/>
    <property type="project" value="UniProtKB-ARBA"/>
</dbReference>